<dbReference type="PANTHER" id="PTHR21110">
    <property type="entry name" value="PHOSPHOPENTOMUTASE"/>
    <property type="match status" value="1"/>
</dbReference>
<evidence type="ECO:0000256" key="5">
    <source>
        <dbReference type="ARBA" id="ARBA00023235"/>
    </source>
</evidence>
<sequence>MFKRVHLIVMDSVGIGEAPDAHKFGDVGSHTLGHIAEKAGLAVPNMEQLGLGTIEPLTGVKAVSDHEGYATKLEEISVGKDTMTGHWEIMGLNIQTPFRVFPEGFPQELLDKISEFSGRGIVCNLPYSGTAVIDDYGEHQMKTGDLIVYTSADPVLQIAAHEDIIPLEELYRICEYTREITKDDPYMIGRIIARPYVGEPGNFKRTANRHDYALDPFGHTVLDSLKEAGKDVIAVGKINDIFNGQGITDFVRTKSNMDGVDQLLNVMARDFEGLSFTNLVDFDALFGHRRDIKGYAQALEEFDARLPEIMEALEEDDLLLITADHGNDPSFEGTDHTREYVPLLAYSKKFKGQGALPQGYFSDIAATIADNFEVPATENGQSFLQELK</sequence>
<feature type="binding site" evidence="6">
    <location>
        <position position="11"/>
    </location>
    <ligand>
        <name>Mn(2+)</name>
        <dbReference type="ChEBI" id="CHEBI:29035"/>
        <label>1</label>
    </ligand>
</feature>
<comment type="similarity">
    <text evidence="1 6">Belongs to the phosphopentomutase family.</text>
</comment>
<dbReference type="PIRSF" id="PIRSF001491">
    <property type="entry name" value="Ppentomutase"/>
    <property type="match status" value="1"/>
</dbReference>
<evidence type="ECO:0000256" key="6">
    <source>
        <dbReference type="HAMAP-Rule" id="MF_00740"/>
    </source>
</evidence>
<evidence type="ECO:0000256" key="4">
    <source>
        <dbReference type="ARBA" id="ARBA00023211"/>
    </source>
</evidence>
<dbReference type="AlphaFoldDB" id="A0AAF0BGH2"/>
<dbReference type="EC" id="5.4.2.7" evidence="6 7"/>
<dbReference type="SUPFAM" id="SSF143856">
    <property type="entry name" value="DeoB insert domain-like"/>
    <property type="match status" value="1"/>
</dbReference>
<name>A0AAF0BGH2_9ENTE</name>
<keyword evidence="5 6" id="KW-0413">Isomerase</keyword>
<dbReference type="GO" id="GO:0000287">
    <property type="term" value="F:magnesium ion binding"/>
    <property type="evidence" value="ECO:0007669"/>
    <property type="project" value="UniProtKB-UniRule"/>
</dbReference>
<dbReference type="InterPro" id="IPR006124">
    <property type="entry name" value="Metalloenzyme"/>
</dbReference>
<gene>
    <name evidence="6 9" type="primary">deoB</name>
    <name evidence="9" type="ORF">PML95_01995</name>
</gene>
<evidence type="ECO:0000259" key="8">
    <source>
        <dbReference type="Pfam" id="PF01676"/>
    </source>
</evidence>
<comment type="pathway">
    <text evidence="6">Carbohydrate degradation; 2-deoxy-D-ribose 1-phosphate degradation; D-glyceraldehyde 3-phosphate and acetaldehyde from 2-deoxy-alpha-D-ribose 1-phosphate: step 1/2.</text>
</comment>
<comment type="cofactor">
    <cofactor evidence="6">
        <name>Mn(2+)</name>
        <dbReference type="ChEBI" id="CHEBI:29035"/>
    </cofactor>
    <text evidence="6">Binds 2 manganese ions.</text>
</comment>
<dbReference type="InterPro" id="IPR017850">
    <property type="entry name" value="Alkaline_phosphatase_core_sf"/>
</dbReference>
<dbReference type="GO" id="GO:0005829">
    <property type="term" value="C:cytosol"/>
    <property type="evidence" value="ECO:0007669"/>
    <property type="project" value="TreeGrafter"/>
</dbReference>
<feature type="binding site" evidence="6">
    <location>
        <position position="324"/>
    </location>
    <ligand>
        <name>Mn(2+)</name>
        <dbReference type="ChEBI" id="CHEBI:29035"/>
        <label>1</label>
    </ligand>
</feature>
<evidence type="ECO:0000313" key="10">
    <source>
        <dbReference type="Proteomes" id="UP001179600"/>
    </source>
</evidence>
<dbReference type="RefSeq" id="WP_023606950.1">
    <property type="nucleotide sequence ID" value="NZ_BKBT01000005.1"/>
</dbReference>
<dbReference type="GO" id="GO:0030145">
    <property type="term" value="F:manganese ion binding"/>
    <property type="evidence" value="ECO:0007669"/>
    <property type="project" value="UniProtKB-UniRule"/>
</dbReference>
<dbReference type="Gene3D" id="3.30.70.1250">
    <property type="entry name" value="Phosphopentomutase"/>
    <property type="match status" value="1"/>
</dbReference>
<evidence type="ECO:0000256" key="7">
    <source>
        <dbReference type="NCBIfam" id="TIGR01696"/>
    </source>
</evidence>
<feature type="binding site" evidence="6">
    <location>
        <position position="288"/>
    </location>
    <ligand>
        <name>Mn(2+)</name>
        <dbReference type="ChEBI" id="CHEBI:29035"/>
        <label>2</label>
    </ligand>
</feature>
<dbReference type="NCBIfam" id="NF003766">
    <property type="entry name" value="PRK05362.1"/>
    <property type="match status" value="1"/>
</dbReference>
<evidence type="ECO:0000256" key="1">
    <source>
        <dbReference type="ARBA" id="ARBA00010373"/>
    </source>
</evidence>
<dbReference type="InterPro" id="IPR010045">
    <property type="entry name" value="DeoB"/>
</dbReference>
<dbReference type="FunFam" id="3.30.70.1250:FF:000001">
    <property type="entry name" value="Phosphopentomutase"/>
    <property type="match status" value="1"/>
</dbReference>
<dbReference type="GO" id="GO:0009117">
    <property type="term" value="P:nucleotide metabolic process"/>
    <property type="evidence" value="ECO:0007669"/>
    <property type="project" value="UniProtKB-UniRule"/>
</dbReference>
<dbReference type="Proteomes" id="UP001179600">
    <property type="component" value="Chromosome"/>
</dbReference>
<evidence type="ECO:0000256" key="2">
    <source>
        <dbReference type="ARBA" id="ARBA00022490"/>
    </source>
</evidence>
<keyword evidence="2 6" id="KW-0963">Cytoplasm</keyword>
<dbReference type="PANTHER" id="PTHR21110:SF0">
    <property type="entry name" value="PHOSPHOPENTOMUTASE"/>
    <property type="match status" value="1"/>
</dbReference>
<comment type="catalytic activity">
    <reaction evidence="6">
        <text>2-deoxy-alpha-D-ribose 1-phosphate = 2-deoxy-D-ribose 5-phosphate</text>
        <dbReference type="Rhea" id="RHEA:27658"/>
        <dbReference type="ChEBI" id="CHEBI:57259"/>
        <dbReference type="ChEBI" id="CHEBI:62877"/>
        <dbReference type="EC" id="5.4.2.7"/>
    </reaction>
</comment>
<dbReference type="InterPro" id="IPR024052">
    <property type="entry name" value="Phosphopentomutase_DeoB_cap_sf"/>
</dbReference>
<reference evidence="9" key="1">
    <citation type="submission" date="2023-01" db="EMBL/GenBank/DDBJ databases">
        <title>Oxazolidinone resistance genes in florfenicol resistant enterococci from beef cattle and veal calves at slaughter.</title>
        <authorList>
            <person name="Biggel M."/>
        </authorList>
    </citation>
    <scope>NUCLEOTIDE SEQUENCE</scope>
    <source>
        <strain evidence="9">K204-1</strain>
    </source>
</reference>
<evidence type="ECO:0000256" key="3">
    <source>
        <dbReference type="ARBA" id="ARBA00022723"/>
    </source>
</evidence>
<feature type="binding site" evidence="6">
    <location>
        <position position="325"/>
    </location>
    <ligand>
        <name>Mn(2+)</name>
        <dbReference type="ChEBI" id="CHEBI:29035"/>
        <label>1</label>
    </ligand>
</feature>
<dbReference type="EMBL" id="CP116507">
    <property type="protein sequence ID" value="WCG23044.1"/>
    <property type="molecule type" value="Genomic_DNA"/>
</dbReference>
<feature type="binding site" evidence="6">
    <location>
        <position position="336"/>
    </location>
    <ligand>
        <name>Mn(2+)</name>
        <dbReference type="ChEBI" id="CHEBI:29035"/>
        <label>2</label>
    </ligand>
</feature>
<dbReference type="GO" id="GO:0043094">
    <property type="term" value="P:metabolic compound salvage"/>
    <property type="evidence" value="ECO:0007669"/>
    <property type="project" value="UniProtKB-UniRule"/>
</dbReference>
<comment type="function">
    <text evidence="6">Isomerase that catalyzes the conversion of deoxy-ribose 1-phosphate (dRib-1-P) and ribose 1-phosphate (Rib-1-P) to deoxy-ribose 5-phosphate (dRib-5-P) and ribose 5-phosphate (Rib-5-P), respectively.</text>
</comment>
<evidence type="ECO:0000313" key="9">
    <source>
        <dbReference type="EMBL" id="WCG23044.1"/>
    </source>
</evidence>
<dbReference type="Gene3D" id="3.40.720.10">
    <property type="entry name" value="Alkaline Phosphatase, subunit A"/>
    <property type="match status" value="1"/>
</dbReference>
<keyword evidence="4 6" id="KW-0464">Manganese</keyword>
<feature type="binding site" evidence="6">
    <location>
        <position position="283"/>
    </location>
    <ligand>
        <name>Mn(2+)</name>
        <dbReference type="ChEBI" id="CHEBI:29035"/>
        <label>2</label>
    </ligand>
</feature>
<comment type="subcellular location">
    <subcellularLocation>
        <location evidence="6">Cytoplasm</location>
    </subcellularLocation>
</comment>
<comment type="catalytic activity">
    <reaction evidence="6">
        <text>alpha-D-ribose 1-phosphate = D-ribose 5-phosphate</text>
        <dbReference type="Rhea" id="RHEA:18793"/>
        <dbReference type="ChEBI" id="CHEBI:57720"/>
        <dbReference type="ChEBI" id="CHEBI:78346"/>
        <dbReference type="EC" id="5.4.2.7"/>
    </reaction>
</comment>
<feature type="domain" description="Metalloenzyme" evidence="8">
    <location>
        <begin position="3"/>
        <end position="374"/>
    </location>
</feature>
<protein>
    <recommendedName>
        <fullName evidence="6 7">Phosphopentomutase</fullName>
        <ecNumber evidence="6 7">5.4.2.7</ecNumber>
    </recommendedName>
    <alternativeName>
        <fullName evidence="6">Phosphodeoxyribomutase</fullName>
    </alternativeName>
</protein>
<organism evidence="9 10">
    <name type="scientific">Vagococcus lutrae</name>
    <dbReference type="NCBI Taxonomy" id="81947"/>
    <lineage>
        <taxon>Bacteria</taxon>
        <taxon>Bacillati</taxon>
        <taxon>Bacillota</taxon>
        <taxon>Bacilli</taxon>
        <taxon>Lactobacillales</taxon>
        <taxon>Enterococcaceae</taxon>
        <taxon>Vagococcus</taxon>
    </lineage>
</organism>
<dbReference type="HAMAP" id="MF_00740">
    <property type="entry name" value="Phosphopentomut"/>
    <property type="match status" value="1"/>
</dbReference>
<accession>A0AAF0BGH2</accession>
<dbReference type="GO" id="GO:0008973">
    <property type="term" value="F:phosphopentomutase activity"/>
    <property type="evidence" value="ECO:0007669"/>
    <property type="project" value="UniProtKB-UniRule"/>
</dbReference>
<dbReference type="NCBIfam" id="TIGR01696">
    <property type="entry name" value="deoB"/>
    <property type="match status" value="1"/>
</dbReference>
<dbReference type="Pfam" id="PF01676">
    <property type="entry name" value="Metalloenzyme"/>
    <property type="match status" value="1"/>
</dbReference>
<proteinExistence type="inferred from homology"/>
<keyword evidence="3 6" id="KW-0479">Metal-binding</keyword>
<dbReference type="GO" id="GO:0006018">
    <property type="term" value="P:2-deoxyribose 1-phosphate catabolic process"/>
    <property type="evidence" value="ECO:0007669"/>
    <property type="project" value="UniProtKB-UniRule"/>
</dbReference>
<dbReference type="CDD" id="cd16009">
    <property type="entry name" value="PPM"/>
    <property type="match status" value="1"/>
</dbReference>
<dbReference type="SUPFAM" id="SSF53649">
    <property type="entry name" value="Alkaline phosphatase-like"/>
    <property type="match status" value="1"/>
</dbReference>